<feature type="domain" description="CMP/dCMP-type deaminase" evidence="7">
    <location>
        <begin position="71"/>
        <end position="203"/>
    </location>
</feature>
<feature type="region of interest" description="Disordered" evidence="6">
    <location>
        <begin position="331"/>
        <end position="395"/>
    </location>
</feature>
<evidence type="ECO:0000256" key="3">
    <source>
        <dbReference type="ARBA" id="ARBA00022801"/>
    </source>
</evidence>
<evidence type="ECO:0000256" key="1">
    <source>
        <dbReference type="ARBA" id="ARBA00001947"/>
    </source>
</evidence>
<comment type="cofactor">
    <cofactor evidence="1">
        <name>Zn(2+)</name>
        <dbReference type="ChEBI" id="CHEBI:29105"/>
    </cofactor>
</comment>
<comment type="caution">
    <text evidence="8">The sequence shown here is derived from an EMBL/GenBank/DDBJ whole genome shotgun (WGS) entry which is preliminary data.</text>
</comment>
<feature type="compositionally biased region" description="Low complexity" evidence="6">
    <location>
        <begin position="331"/>
        <end position="345"/>
    </location>
</feature>
<evidence type="ECO:0000259" key="7">
    <source>
        <dbReference type="PROSITE" id="PS51747"/>
    </source>
</evidence>
<dbReference type="InterPro" id="IPR015517">
    <property type="entry name" value="dCMP_deaminase-rel"/>
</dbReference>
<evidence type="ECO:0000256" key="4">
    <source>
        <dbReference type="ARBA" id="ARBA00038938"/>
    </source>
</evidence>
<dbReference type="EC" id="3.5.4.12" evidence="4"/>
<dbReference type="PANTHER" id="PTHR11086">
    <property type="entry name" value="DEOXYCYTIDYLATE DEAMINASE-RELATED"/>
    <property type="match status" value="1"/>
</dbReference>
<dbReference type="PANTHER" id="PTHR11086:SF18">
    <property type="entry name" value="DEOXYCYTIDYLATE DEAMINASE"/>
    <property type="match status" value="1"/>
</dbReference>
<protein>
    <recommendedName>
        <fullName evidence="5">dCMP deaminase</fullName>
        <ecNumber evidence="4">3.5.4.12</ecNumber>
    </recommendedName>
    <alternativeName>
        <fullName evidence="5">dCMP deaminase</fullName>
    </alternativeName>
</protein>
<dbReference type="Proteomes" id="UP001205105">
    <property type="component" value="Unassembled WGS sequence"/>
</dbReference>
<feature type="compositionally biased region" description="Low complexity" evidence="6">
    <location>
        <begin position="360"/>
        <end position="395"/>
    </location>
</feature>
<dbReference type="EMBL" id="JADXDR010000139">
    <property type="protein sequence ID" value="KAI7837932.1"/>
    <property type="molecule type" value="Genomic_DNA"/>
</dbReference>
<proteinExistence type="predicted"/>
<dbReference type="InterPro" id="IPR016193">
    <property type="entry name" value="Cytidine_deaminase-like"/>
</dbReference>
<dbReference type="GO" id="GO:0004132">
    <property type="term" value="F:dCMP deaminase activity"/>
    <property type="evidence" value="ECO:0007669"/>
    <property type="project" value="UniProtKB-EC"/>
</dbReference>
<dbReference type="Gene3D" id="3.40.140.10">
    <property type="entry name" value="Cytidine Deaminase, domain 2"/>
    <property type="match status" value="1"/>
</dbReference>
<dbReference type="Pfam" id="PF00383">
    <property type="entry name" value="dCMP_cyt_deam_1"/>
    <property type="match status" value="1"/>
</dbReference>
<gene>
    <name evidence="8" type="ORF">COHA_008238</name>
</gene>
<organism evidence="8 9">
    <name type="scientific">Chlorella ohadii</name>
    <dbReference type="NCBI Taxonomy" id="2649997"/>
    <lineage>
        <taxon>Eukaryota</taxon>
        <taxon>Viridiplantae</taxon>
        <taxon>Chlorophyta</taxon>
        <taxon>core chlorophytes</taxon>
        <taxon>Trebouxiophyceae</taxon>
        <taxon>Chlorellales</taxon>
        <taxon>Chlorellaceae</taxon>
        <taxon>Chlorella clade</taxon>
        <taxon>Chlorella</taxon>
    </lineage>
</organism>
<dbReference type="InterPro" id="IPR035105">
    <property type="entry name" value="Deoxycytidylate_deaminase_dom"/>
</dbReference>
<feature type="compositionally biased region" description="Basic residues" evidence="6">
    <location>
        <begin position="346"/>
        <end position="356"/>
    </location>
</feature>
<dbReference type="CDD" id="cd01286">
    <property type="entry name" value="deoxycytidylate_deaminase"/>
    <property type="match status" value="1"/>
</dbReference>
<dbReference type="AlphaFoldDB" id="A0AAD5DH35"/>
<evidence type="ECO:0000256" key="2">
    <source>
        <dbReference type="ARBA" id="ARBA00022727"/>
    </source>
</evidence>
<sequence>MASESTSRVALVALASAAAGSLLTYAALQRRKSAAPQQLLQAAESGAALAQSVEPQRQDPQDPSPRKGYLSWDDYFMAVAFLSAQRSKDPNKQVGACIVDANNVICGIGYNGFPRGCADSELPWAKRAASGDPLDTKYPYVCHAEMNALLNKNGASGERLGGTNQGREAGAKFACLCILTSLGTAGIREVVYHEAKGEARRSDSPITVGNFNRDQQYAASQRLLALAGVRLRQHLFRQPVLLRLTNDAQRPATVLRAEAAPFSLPAGGGANPGANPSSSGSGSSGGGKGQAGKEAAAAAHVAPALAAVLENGSHAEAGGDTAAEAAAADAVVAATSKSGSGTTSSQRRRGRRHASKPPKQQQGEQPTAAAAQQQGGEAAAAPQADKAAAPAAAAQ</sequence>
<reference evidence="8" key="1">
    <citation type="submission" date="2020-11" db="EMBL/GenBank/DDBJ databases">
        <title>Chlorella ohadii genome sequencing and assembly.</title>
        <authorList>
            <person name="Murik O."/>
            <person name="Treves H."/>
            <person name="Kedem I."/>
            <person name="Shotland Y."/>
            <person name="Kaplan A."/>
        </authorList>
    </citation>
    <scope>NUCLEOTIDE SEQUENCE</scope>
    <source>
        <strain evidence="8">1</strain>
    </source>
</reference>
<evidence type="ECO:0000313" key="8">
    <source>
        <dbReference type="EMBL" id="KAI7837932.1"/>
    </source>
</evidence>
<evidence type="ECO:0000313" key="9">
    <source>
        <dbReference type="Proteomes" id="UP001205105"/>
    </source>
</evidence>
<feature type="compositionally biased region" description="Low complexity" evidence="6">
    <location>
        <begin position="272"/>
        <end position="281"/>
    </location>
</feature>
<dbReference type="InterPro" id="IPR002125">
    <property type="entry name" value="CMP_dCMP_dom"/>
</dbReference>
<evidence type="ECO:0000256" key="5">
    <source>
        <dbReference type="ARBA" id="ARBA00041763"/>
    </source>
</evidence>
<keyword evidence="2" id="KW-0545">Nucleotide biosynthesis</keyword>
<keyword evidence="3" id="KW-0378">Hydrolase</keyword>
<dbReference type="SUPFAM" id="SSF53927">
    <property type="entry name" value="Cytidine deaminase-like"/>
    <property type="match status" value="1"/>
</dbReference>
<accession>A0AAD5DH35</accession>
<dbReference type="GO" id="GO:0009165">
    <property type="term" value="P:nucleotide biosynthetic process"/>
    <property type="evidence" value="ECO:0007669"/>
    <property type="project" value="UniProtKB-KW"/>
</dbReference>
<dbReference type="GO" id="GO:0005737">
    <property type="term" value="C:cytoplasm"/>
    <property type="evidence" value="ECO:0007669"/>
    <property type="project" value="TreeGrafter"/>
</dbReference>
<keyword evidence="9" id="KW-1185">Reference proteome</keyword>
<feature type="region of interest" description="Disordered" evidence="6">
    <location>
        <begin position="266"/>
        <end position="295"/>
    </location>
</feature>
<evidence type="ECO:0000256" key="6">
    <source>
        <dbReference type="SAM" id="MobiDB-lite"/>
    </source>
</evidence>
<name>A0AAD5DH35_9CHLO</name>
<dbReference type="PROSITE" id="PS51747">
    <property type="entry name" value="CYT_DCMP_DEAMINASES_2"/>
    <property type="match status" value="1"/>
</dbReference>